<gene>
    <name evidence="2" type="ORF">GBAR_LOCUS22907</name>
</gene>
<feature type="chain" id="PRO_5041307145" evidence="1">
    <location>
        <begin position="31"/>
        <end position="98"/>
    </location>
</feature>
<comment type="caution">
    <text evidence="2">The sequence shown here is derived from an EMBL/GenBank/DDBJ whole genome shotgun (WGS) entry which is preliminary data.</text>
</comment>
<evidence type="ECO:0000256" key="1">
    <source>
        <dbReference type="SAM" id="SignalP"/>
    </source>
</evidence>
<dbReference type="EMBL" id="CASHTH010003168">
    <property type="protein sequence ID" value="CAI8041197.1"/>
    <property type="molecule type" value="Genomic_DNA"/>
</dbReference>
<dbReference type="AlphaFoldDB" id="A0AA35T5H8"/>
<dbReference type="Proteomes" id="UP001174909">
    <property type="component" value="Unassembled WGS sequence"/>
</dbReference>
<name>A0AA35T5H8_GEOBA</name>
<feature type="non-terminal residue" evidence="2">
    <location>
        <position position="1"/>
    </location>
</feature>
<accession>A0AA35T5H8</accession>
<protein>
    <submittedName>
        <fullName evidence="2">Uncharacterized protein</fullName>
    </submittedName>
</protein>
<organism evidence="2 3">
    <name type="scientific">Geodia barretti</name>
    <name type="common">Barrett's horny sponge</name>
    <dbReference type="NCBI Taxonomy" id="519541"/>
    <lineage>
        <taxon>Eukaryota</taxon>
        <taxon>Metazoa</taxon>
        <taxon>Porifera</taxon>
        <taxon>Demospongiae</taxon>
        <taxon>Heteroscleromorpha</taxon>
        <taxon>Tetractinellida</taxon>
        <taxon>Astrophorina</taxon>
        <taxon>Geodiidae</taxon>
        <taxon>Geodia</taxon>
    </lineage>
</organism>
<keyword evidence="1" id="KW-0732">Signal</keyword>
<keyword evidence="3" id="KW-1185">Reference proteome</keyword>
<sequence length="98" mass="10849">PQFLKVHNFPFPSLLTTLFPHLSALVYVLCSVVESNSSSKQPLQDSRALRRKSSGVIAEASHWNYQEVVAQMLKYYAELGDVQMSVTVLLVLGTGPVN</sequence>
<reference evidence="2" key="1">
    <citation type="submission" date="2023-03" db="EMBL/GenBank/DDBJ databases">
        <authorList>
            <person name="Steffen K."/>
            <person name="Cardenas P."/>
        </authorList>
    </citation>
    <scope>NUCLEOTIDE SEQUENCE</scope>
</reference>
<proteinExistence type="predicted"/>
<feature type="signal peptide" evidence="1">
    <location>
        <begin position="1"/>
        <end position="30"/>
    </location>
</feature>
<evidence type="ECO:0000313" key="2">
    <source>
        <dbReference type="EMBL" id="CAI8041197.1"/>
    </source>
</evidence>
<evidence type="ECO:0000313" key="3">
    <source>
        <dbReference type="Proteomes" id="UP001174909"/>
    </source>
</evidence>